<organism evidence="8 9">
    <name type="scientific">Symbiochloris irregularis</name>
    <dbReference type="NCBI Taxonomy" id="706552"/>
    <lineage>
        <taxon>Eukaryota</taxon>
        <taxon>Viridiplantae</taxon>
        <taxon>Chlorophyta</taxon>
        <taxon>core chlorophytes</taxon>
        <taxon>Trebouxiophyceae</taxon>
        <taxon>Trebouxiales</taxon>
        <taxon>Trebouxiaceae</taxon>
        <taxon>Symbiochloris</taxon>
    </lineage>
</organism>
<feature type="compositionally biased region" description="Basic residues" evidence="3">
    <location>
        <begin position="1011"/>
        <end position="1035"/>
    </location>
</feature>
<protein>
    <submittedName>
        <fullName evidence="8">Uncharacterized protein</fullName>
    </submittedName>
</protein>
<feature type="domain" description="CID" evidence="7">
    <location>
        <begin position="450"/>
        <end position="595"/>
    </location>
</feature>
<feature type="transmembrane region" description="Helical" evidence="4">
    <location>
        <begin position="1228"/>
        <end position="1251"/>
    </location>
</feature>
<dbReference type="PROSITE" id="PS50102">
    <property type="entry name" value="RRM"/>
    <property type="match status" value="1"/>
</dbReference>
<feature type="compositionally biased region" description="Basic and acidic residues" evidence="3">
    <location>
        <begin position="108"/>
        <end position="120"/>
    </location>
</feature>
<dbReference type="InterPro" id="IPR010420">
    <property type="entry name" value="CASTOR/POLLUX/SYM8_dom"/>
</dbReference>
<keyword evidence="4" id="KW-0472">Membrane</keyword>
<feature type="domain" description="SURP motif" evidence="6">
    <location>
        <begin position="347"/>
        <end position="390"/>
    </location>
</feature>
<feature type="compositionally biased region" description="Basic and acidic residues" evidence="3">
    <location>
        <begin position="838"/>
        <end position="854"/>
    </location>
</feature>
<dbReference type="PROSITE" id="PS50128">
    <property type="entry name" value="SURP"/>
    <property type="match status" value="1"/>
</dbReference>
<dbReference type="SMART" id="SM00582">
    <property type="entry name" value="RPR"/>
    <property type="match status" value="1"/>
</dbReference>
<dbReference type="InterPro" id="IPR013170">
    <property type="entry name" value="mRNA_splic_Cwf21_dom"/>
</dbReference>
<dbReference type="PANTHER" id="PTHR23140">
    <property type="entry name" value="RNA PROCESSING PROTEIN LD23810P"/>
    <property type="match status" value="1"/>
</dbReference>
<keyword evidence="9" id="KW-1185">Reference proteome</keyword>
<dbReference type="EMBL" id="JALJOQ010000111">
    <property type="protein sequence ID" value="KAK9797002.1"/>
    <property type="molecule type" value="Genomic_DNA"/>
</dbReference>
<keyword evidence="4" id="KW-1133">Transmembrane helix</keyword>
<feature type="compositionally biased region" description="Basic and acidic residues" evidence="3">
    <location>
        <begin position="442"/>
        <end position="453"/>
    </location>
</feature>
<feature type="transmembrane region" description="Helical" evidence="4">
    <location>
        <begin position="1205"/>
        <end position="1222"/>
    </location>
</feature>
<dbReference type="InterPro" id="IPR035009">
    <property type="entry name" value="SR140_RRM"/>
</dbReference>
<evidence type="ECO:0000259" key="6">
    <source>
        <dbReference type="PROSITE" id="PS50128"/>
    </source>
</evidence>
<evidence type="ECO:0000256" key="2">
    <source>
        <dbReference type="PROSITE-ProRule" id="PRU00176"/>
    </source>
</evidence>
<feature type="region of interest" description="Disordered" evidence="3">
    <location>
        <begin position="422"/>
        <end position="453"/>
    </location>
</feature>
<evidence type="ECO:0000313" key="8">
    <source>
        <dbReference type="EMBL" id="KAK9797002.1"/>
    </source>
</evidence>
<accession>A0AAW1NS37</accession>
<dbReference type="GO" id="GO:0005634">
    <property type="term" value="C:nucleus"/>
    <property type="evidence" value="ECO:0007669"/>
    <property type="project" value="TreeGrafter"/>
</dbReference>
<dbReference type="Gene3D" id="1.25.40.90">
    <property type="match status" value="1"/>
</dbReference>
<dbReference type="Gene3D" id="6.10.140.420">
    <property type="match status" value="1"/>
</dbReference>
<dbReference type="InterPro" id="IPR008942">
    <property type="entry name" value="ENTH_VHS"/>
</dbReference>
<feature type="region of interest" description="Disordered" evidence="3">
    <location>
        <begin position="828"/>
        <end position="1079"/>
    </location>
</feature>
<keyword evidence="1 2" id="KW-0694">RNA-binding</keyword>
<feature type="compositionally biased region" description="Basic and acidic residues" evidence="3">
    <location>
        <begin position="142"/>
        <end position="172"/>
    </location>
</feature>
<dbReference type="Gene3D" id="3.30.70.330">
    <property type="match status" value="1"/>
</dbReference>
<feature type="compositionally biased region" description="Basic and acidic residues" evidence="3">
    <location>
        <begin position="19"/>
        <end position="30"/>
    </location>
</feature>
<feature type="compositionally biased region" description="Basic and acidic residues" evidence="3">
    <location>
        <begin position="975"/>
        <end position="1010"/>
    </location>
</feature>
<evidence type="ECO:0000259" key="7">
    <source>
        <dbReference type="PROSITE" id="PS51391"/>
    </source>
</evidence>
<dbReference type="Proteomes" id="UP001465755">
    <property type="component" value="Unassembled WGS sequence"/>
</dbReference>
<dbReference type="Pfam" id="PF00076">
    <property type="entry name" value="RRM_1"/>
    <property type="match status" value="1"/>
</dbReference>
<dbReference type="Pfam" id="PF08312">
    <property type="entry name" value="cwf21"/>
    <property type="match status" value="1"/>
</dbReference>
<dbReference type="GO" id="GO:0003723">
    <property type="term" value="F:RNA binding"/>
    <property type="evidence" value="ECO:0007669"/>
    <property type="project" value="UniProtKB-UniRule"/>
</dbReference>
<dbReference type="Pfam" id="PF04818">
    <property type="entry name" value="CID"/>
    <property type="match status" value="1"/>
</dbReference>
<feature type="compositionally biased region" description="Polar residues" evidence="3">
    <location>
        <begin position="426"/>
        <end position="437"/>
    </location>
</feature>
<dbReference type="InterPro" id="IPR006569">
    <property type="entry name" value="CID_dom"/>
</dbReference>
<proteinExistence type="predicted"/>
<dbReference type="SUPFAM" id="SSF109905">
    <property type="entry name" value="Surp module (SWAP domain)"/>
    <property type="match status" value="1"/>
</dbReference>
<dbReference type="SUPFAM" id="SSF54928">
    <property type="entry name" value="RNA-binding domain, RBD"/>
    <property type="match status" value="1"/>
</dbReference>
<comment type="caution">
    <text evidence="8">The sequence shown here is derived from an EMBL/GenBank/DDBJ whole genome shotgun (WGS) entry which is preliminary data.</text>
</comment>
<evidence type="ECO:0000313" key="9">
    <source>
        <dbReference type="Proteomes" id="UP001465755"/>
    </source>
</evidence>
<feature type="compositionally biased region" description="Basic and acidic residues" evidence="3">
    <location>
        <begin position="869"/>
        <end position="911"/>
    </location>
</feature>
<dbReference type="InterPro" id="IPR035979">
    <property type="entry name" value="RBD_domain_sf"/>
</dbReference>
<dbReference type="SMART" id="SM00360">
    <property type="entry name" value="RRM"/>
    <property type="match status" value="1"/>
</dbReference>
<feature type="compositionally biased region" description="Basic and acidic residues" evidence="3">
    <location>
        <begin position="709"/>
        <end position="718"/>
    </location>
</feature>
<evidence type="ECO:0000256" key="3">
    <source>
        <dbReference type="SAM" id="MobiDB-lite"/>
    </source>
</evidence>
<dbReference type="InterPro" id="IPR035967">
    <property type="entry name" value="SWAP/Surp_sf"/>
</dbReference>
<dbReference type="SMART" id="SM00648">
    <property type="entry name" value="SWAP"/>
    <property type="match status" value="1"/>
</dbReference>
<dbReference type="PANTHER" id="PTHR23140:SF0">
    <property type="entry name" value="U2 SNRNP-ASSOCIATED SURP MOTIF-CONTAINING PROTEIN"/>
    <property type="match status" value="1"/>
</dbReference>
<feature type="compositionally biased region" description="Basic and acidic residues" evidence="3">
    <location>
        <begin position="732"/>
        <end position="741"/>
    </location>
</feature>
<dbReference type="PROSITE" id="PS51391">
    <property type="entry name" value="CID"/>
    <property type="match status" value="1"/>
</dbReference>
<feature type="compositionally biased region" description="Low complexity" evidence="3">
    <location>
        <begin position="66"/>
        <end position="88"/>
    </location>
</feature>
<name>A0AAW1NS37_9CHLO</name>
<evidence type="ECO:0000256" key="1">
    <source>
        <dbReference type="ARBA" id="ARBA00022884"/>
    </source>
</evidence>
<dbReference type="Pfam" id="PF06241">
    <property type="entry name" value="Castor_Poll_mid"/>
    <property type="match status" value="1"/>
</dbReference>
<dbReference type="CDD" id="cd12223">
    <property type="entry name" value="RRM_SR140"/>
    <property type="match status" value="1"/>
</dbReference>
<evidence type="ECO:0000259" key="5">
    <source>
        <dbReference type="PROSITE" id="PS50102"/>
    </source>
</evidence>
<feature type="region of interest" description="Disordered" evidence="3">
    <location>
        <begin position="709"/>
        <end position="778"/>
    </location>
</feature>
<evidence type="ECO:0000256" key="4">
    <source>
        <dbReference type="SAM" id="Phobius"/>
    </source>
</evidence>
<dbReference type="InterPro" id="IPR000504">
    <property type="entry name" value="RRM_dom"/>
</dbReference>
<feature type="compositionally biased region" description="Basic and acidic residues" evidence="3">
    <location>
        <begin position="941"/>
        <end position="965"/>
    </location>
</feature>
<feature type="compositionally biased region" description="Low complexity" evidence="3">
    <location>
        <begin position="1046"/>
        <end position="1065"/>
    </location>
</feature>
<feature type="compositionally biased region" description="Basic and acidic residues" evidence="3">
    <location>
        <begin position="769"/>
        <end position="778"/>
    </location>
</feature>
<dbReference type="Gene3D" id="1.10.10.790">
    <property type="entry name" value="Surp module"/>
    <property type="match status" value="1"/>
</dbReference>
<dbReference type="InterPro" id="IPR051485">
    <property type="entry name" value="SR-CTD_assoc_factor"/>
</dbReference>
<sequence length="1858" mass="203454">MPAKDPFSFAVKKKTPFQKHKEIEQDKKRRADAEAAKLYAEFAQSFGEDPEGDKSSKSFISGGTIQPGASSQAAQPSAGQAPPSSAKKSGGRYQPSFVPPSLASALADKGDDAAALRSEAHAYTTAHGLGRDEQPAASTSGRPDRSKPRSIDVMLEKLKRDQQEREDRKRERLERGSNFDILPSEDVGSFDDSDPWTTNLYVGNLAPDVDEEVLRREFVRFGPIASVKVMWPRDDDQRRRGRNCGFVAFMTRADANRAKDELNNVMLHDNELKIGWGKGVAIPAAPLYTSTGSGTLDPAPLGASVPPPSALEAPPWGPPSVLPHTEAIDRGPDVVITAPSDARVRYIADALASYVNRDGCAFEQAVVAVQAENPDFSFLYEVGSPDHAYYRWRLFSLASGDSMRSWRVEPFELVEGGPKWVPPLMTSASEQTHQTAAQRGGLQREKDKPLSDTQRDRFEDLLRSLTMERVDIRAGMVFALDNADSATEVVEIMTDALTLSETPIAAKVARLLLVSDLLHNTAARVRNASTYRGLLEGSLPDIFESMQEAYRALGGRMAQEAMRRHVLRVLRVWRLWSVFSDDFLNGLQATFLRPVKDAVEEGSEPEPAAPELESLADEDMETRCRRNGLSRQGGRAAMLTRLAALDHYLHGDSKPDTHAPLLTSSVSERRNSFEALVQGDVPVLQGVFAHNAIQMPQAAAVKEEVVEAKQPVKQERPPEPVSKWTLADYDDHDAPDVKNEEASPSDNIFSDAGSTPVADSGAVDMPTRASERDEAVEEDRRLRLRKVEVKVLVLREKLEDQGLERSAIDAEIDAYRTKAVADVDSALAQAASPKAAHSGRDAAKGSKKQPEKPASKGPGDSSRRSSRSKGADHSPERKPAAEKASKASRGSRADDDRDRAGSHPLPDDAAKSRSRHKGKDEGRRSQRSPSPRHERHRDKPKARDRSRDRRREGDRDDDHGQERERGRSRHRSRSRDRQRSSSHSTHEVRASDSRRHGRDHDSGSHRDRSRDRHKASDKHSHRAKPTGGFRRRRLVCKAQKTEERQSSNAQSNGKAAANSNGSGSSPTGGQEQSGPGGIQPALNVLRKQEQAAFVSSTEAAVVLNDIPADNTPNPASSWLPHSDHPRLVRTRQEGIDIRQRIKGVKDKLCTVPEFVKSQTAYRVQQLMLSNTIVKLLAVFLFATPAVLIGGQLYSLLQPNTSLYEGFLKIYSVLYIIPGVNVLEETNVLAFILVNIIFLVGTFTFAVVLGVVSDDITTEVKAIRSGNYPVLTEGHILLLNWNRQTVPLLRQLALARQEQYHKNRGDIVVMAERPKDTMDAEMKQALRGYKLSWQSREGAPYSAADLTRVSAGSAAMIVLLRPESGDIKSSAMAAYSQHVATREVAAILGIHSQRDTVRCEEHSRQSMIVQAPEDGADVVTAAKRVLMSSQMESLGLQDKRDMSMLIAQSALQPGVASVHCQILQKSPGGVSFFLRKFPELAGCHFRDARRRFSDAVVCGIFRAGSRMPILNPGDDEVLGDRDQLIALSNNSRFHPRSSTILPCFQQAIHKANSGRNSISKLANDKAAAVASHHSSLDGAEGNGSDVEMMPARNVVVAGWCGAIGHLVEGMQTFAPPGSSITIICECPPSDMPQGKVNGIEFNFLPGYPHNTSCLEEAGTRSADAIIIGPADNLSDKEADAQLLSTIMVIQDILLDDLKHGSRKSTRPNSQPTHIVGVIRCAESVRVANYLVRDLAENTMTAELLQPDELVSGLIAQVAIEPDLALVLPLLIDSWEGTQARLREPSELGVTDMHPTSFAEVAERAAMFGEVAIGFVTRAGSLVMAPASGLEHIYRNTDRIVVFAHAKHGASCRLQGLVNR</sequence>
<gene>
    <name evidence="8" type="ORF">WJX73_002827</name>
</gene>
<dbReference type="InterPro" id="IPR000061">
    <property type="entry name" value="Surp"/>
</dbReference>
<dbReference type="GO" id="GO:0006396">
    <property type="term" value="P:RNA processing"/>
    <property type="evidence" value="ECO:0007669"/>
    <property type="project" value="InterPro"/>
</dbReference>
<keyword evidence="4" id="KW-0812">Transmembrane</keyword>
<feature type="domain" description="RRM" evidence="5">
    <location>
        <begin position="198"/>
        <end position="279"/>
    </location>
</feature>
<feature type="region of interest" description="Disordered" evidence="3">
    <location>
        <begin position="1"/>
        <end position="30"/>
    </location>
</feature>
<dbReference type="CDD" id="cd21372">
    <property type="entry name" value="cwf21_CWC21-like"/>
    <property type="match status" value="1"/>
</dbReference>
<feature type="region of interest" description="Disordered" evidence="3">
    <location>
        <begin position="42"/>
        <end position="172"/>
    </location>
</feature>
<reference evidence="8 9" key="1">
    <citation type="journal article" date="2024" name="Nat. Commun.">
        <title>Phylogenomics reveals the evolutionary origins of lichenization in chlorophyte algae.</title>
        <authorList>
            <person name="Puginier C."/>
            <person name="Libourel C."/>
            <person name="Otte J."/>
            <person name="Skaloud P."/>
            <person name="Haon M."/>
            <person name="Grisel S."/>
            <person name="Petersen M."/>
            <person name="Berrin J.G."/>
            <person name="Delaux P.M."/>
            <person name="Dal Grande F."/>
            <person name="Keller J."/>
        </authorList>
    </citation>
    <scope>NUCLEOTIDE SEQUENCE [LARGE SCALE GENOMIC DNA]</scope>
    <source>
        <strain evidence="8 9">SAG 2036</strain>
    </source>
</reference>
<dbReference type="InterPro" id="IPR012677">
    <property type="entry name" value="Nucleotide-bd_a/b_plait_sf"/>
</dbReference>
<dbReference type="Pfam" id="PF01805">
    <property type="entry name" value="Surp"/>
    <property type="match status" value="1"/>
</dbReference>